<accession>A0A8C7SV43</accession>
<reference evidence="7" key="3">
    <citation type="submission" date="2025-09" db="UniProtKB">
        <authorList>
            <consortium name="Ensembl"/>
        </authorList>
    </citation>
    <scope>IDENTIFICATION</scope>
</reference>
<keyword evidence="2" id="KW-0677">Repeat</keyword>
<keyword evidence="3" id="KW-1015">Disulfide bond</keyword>
<dbReference type="InterPro" id="IPR013098">
    <property type="entry name" value="Ig_I-set"/>
</dbReference>
<dbReference type="SMART" id="SM00408">
    <property type="entry name" value="IGc2"/>
    <property type="match status" value="3"/>
</dbReference>
<feature type="domain" description="Ig-like" evidence="6">
    <location>
        <begin position="9"/>
        <end position="117"/>
    </location>
</feature>
<dbReference type="GeneTree" id="ENSGT00940000159942"/>
<keyword evidence="1" id="KW-0732">Signal</keyword>
<dbReference type="Pfam" id="PF13927">
    <property type="entry name" value="Ig_3"/>
    <property type="match status" value="1"/>
</dbReference>
<feature type="domain" description="Ig-like" evidence="6">
    <location>
        <begin position="219"/>
        <end position="313"/>
    </location>
</feature>
<keyword evidence="4" id="KW-0393">Immunoglobulin domain</keyword>
<evidence type="ECO:0000256" key="4">
    <source>
        <dbReference type="ARBA" id="ARBA00023319"/>
    </source>
</evidence>
<feature type="domain" description="Ig-like" evidence="6">
    <location>
        <begin position="350"/>
        <end position="416"/>
    </location>
</feature>
<reference evidence="7" key="2">
    <citation type="submission" date="2025-08" db="UniProtKB">
        <authorList>
            <consortium name="Ensembl"/>
        </authorList>
    </citation>
    <scope>IDENTIFICATION</scope>
</reference>
<feature type="compositionally biased region" description="Polar residues" evidence="5">
    <location>
        <begin position="117"/>
        <end position="126"/>
    </location>
</feature>
<dbReference type="InterPro" id="IPR003599">
    <property type="entry name" value="Ig_sub"/>
</dbReference>
<dbReference type="Proteomes" id="UP000694395">
    <property type="component" value="Chromosome 22"/>
</dbReference>
<evidence type="ECO:0000256" key="5">
    <source>
        <dbReference type="SAM" id="MobiDB-lite"/>
    </source>
</evidence>
<organism evidence="7 8">
    <name type="scientific">Oncorhynchus mykiss</name>
    <name type="common">Rainbow trout</name>
    <name type="synonym">Salmo gairdneri</name>
    <dbReference type="NCBI Taxonomy" id="8022"/>
    <lineage>
        <taxon>Eukaryota</taxon>
        <taxon>Metazoa</taxon>
        <taxon>Chordata</taxon>
        <taxon>Craniata</taxon>
        <taxon>Vertebrata</taxon>
        <taxon>Euteleostomi</taxon>
        <taxon>Actinopterygii</taxon>
        <taxon>Neopterygii</taxon>
        <taxon>Teleostei</taxon>
        <taxon>Protacanthopterygii</taxon>
        <taxon>Salmoniformes</taxon>
        <taxon>Salmonidae</taxon>
        <taxon>Salmoninae</taxon>
        <taxon>Oncorhynchus</taxon>
    </lineage>
</organism>
<dbReference type="InterPro" id="IPR036179">
    <property type="entry name" value="Ig-like_dom_sf"/>
</dbReference>
<dbReference type="PANTHER" id="PTHR12231">
    <property type="entry name" value="CTX-RELATED TYPE I TRANSMEMBRANE PROTEIN"/>
    <property type="match status" value="1"/>
</dbReference>
<dbReference type="CDD" id="cd00096">
    <property type="entry name" value="Ig"/>
    <property type="match status" value="1"/>
</dbReference>
<evidence type="ECO:0000256" key="3">
    <source>
        <dbReference type="ARBA" id="ARBA00023157"/>
    </source>
</evidence>
<sequence length="416" mass="44016">EAADVDVLPLRLAVVESSNPLPGEELGPAVTGLVGDPVSLPCEASGTPRVEVNWVLPGGRVVGSRNEGRRKDEAGVTVLANGTLSLPIPALGDAGLYRCLAVNQYGADSLSTRLTLTPRPSDTSSRMRYPMRPPSVAGVSKRGLPVPLLSWVLPDLSVLTPDPNPNPALGTHPRVSIFPNGTLRILVAGPADRGLYRCVASNLAGAGSLSVRLHVSSLPPAIQEPREEKVTRPAGLPLYAQCSARGAPPPSIRWRTPDGTFLLPSQFLNGNLFVLPNATLLIRKLATKDSGSYECLATNAVGGDKRTVRVEVTGDGGGGEVVSMDKMTFSSINSKFDLPPSSPVLNPPLPPSSPLSKARILSTSPSSSIVIYGESLLLYCSATGNPEPRVVWRVPGKKLVDARYRCVFVLIDYQSF</sequence>
<evidence type="ECO:0000313" key="8">
    <source>
        <dbReference type="Proteomes" id="UP000694395"/>
    </source>
</evidence>
<name>A0A8C7SV43_ONCMY</name>
<evidence type="ECO:0000313" key="7">
    <source>
        <dbReference type="Ensembl" id="ENSOMYP00000072166.2"/>
    </source>
</evidence>
<reference evidence="7" key="1">
    <citation type="submission" date="2020-07" db="EMBL/GenBank/DDBJ databases">
        <title>A long reads based de novo assembly of the rainbow trout Arlee double haploid line genome.</title>
        <authorList>
            <person name="Gao G."/>
            <person name="Palti Y."/>
        </authorList>
    </citation>
    <scope>NUCLEOTIDE SEQUENCE [LARGE SCALE GENOMIC DNA]</scope>
</reference>
<evidence type="ECO:0000256" key="2">
    <source>
        <dbReference type="ARBA" id="ARBA00022737"/>
    </source>
</evidence>
<dbReference type="Ensembl" id="ENSOMYT00000078586.2">
    <property type="protein sequence ID" value="ENSOMYP00000072166.2"/>
    <property type="gene ID" value="ENSOMYG00000033351.2"/>
</dbReference>
<evidence type="ECO:0000259" key="6">
    <source>
        <dbReference type="PROSITE" id="PS50835"/>
    </source>
</evidence>
<feature type="region of interest" description="Disordered" evidence="5">
    <location>
        <begin position="117"/>
        <end position="136"/>
    </location>
</feature>
<dbReference type="PANTHER" id="PTHR12231:SF218">
    <property type="entry name" value="MICROFIBRILLAR-ASSOCIATED PROTEIN 3-LIKE"/>
    <property type="match status" value="1"/>
</dbReference>
<protein>
    <recommendedName>
        <fullName evidence="6">Ig-like domain-containing protein</fullName>
    </recommendedName>
</protein>
<proteinExistence type="predicted"/>
<keyword evidence="8" id="KW-1185">Reference proteome</keyword>
<dbReference type="Pfam" id="PF07679">
    <property type="entry name" value="I-set"/>
    <property type="match status" value="2"/>
</dbReference>
<dbReference type="InterPro" id="IPR013783">
    <property type="entry name" value="Ig-like_fold"/>
</dbReference>
<dbReference type="InterPro" id="IPR051170">
    <property type="entry name" value="Neural/epithelial_adhesion"/>
</dbReference>
<dbReference type="SUPFAM" id="SSF48726">
    <property type="entry name" value="Immunoglobulin"/>
    <property type="match status" value="4"/>
</dbReference>
<dbReference type="PROSITE" id="PS50835">
    <property type="entry name" value="IG_LIKE"/>
    <property type="match status" value="3"/>
</dbReference>
<dbReference type="InterPro" id="IPR007110">
    <property type="entry name" value="Ig-like_dom"/>
</dbReference>
<dbReference type="AlphaFoldDB" id="A0A8C7SV43"/>
<dbReference type="Gene3D" id="2.60.40.10">
    <property type="entry name" value="Immunoglobulins"/>
    <property type="match status" value="4"/>
</dbReference>
<dbReference type="GO" id="GO:0043005">
    <property type="term" value="C:neuron projection"/>
    <property type="evidence" value="ECO:0007669"/>
    <property type="project" value="TreeGrafter"/>
</dbReference>
<evidence type="ECO:0000256" key="1">
    <source>
        <dbReference type="ARBA" id="ARBA00022729"/>
    </source>
</evidence>
<dbReference type="InterPro" id="IPR003598">
    <property type="entry name" value="Ig_sub2"/>
</dbReference>
<dbReference type="SMART" id="SM00409">
    <property type="entry name" value="IG"/>
    <property type="match status" value="3"/>
</dbReference>